<dbReference type="Proteomes" id="UP000663499">
    <property type="component" value="Chromosome"/>
</dbReference>
<dbReference type="InterPro" id="IPR020094">
    <property type="entry name" value="TruA/RsuA/RluB/E/F_N"/>
</dbReference>
<protein>
    <recommendedName>
        <fullName evidence="4">tRNA pseudouridine synthase A</fullName>
        <ecNumber evidence="4">5.4.99.12</ecNumber>
    </recommendedName>
    <alternativeName>
        <fullName evidence="4">tRNA pseudouridine(38-40) synthase</fullName>
    </alternativeName>
    <alternativeName>
        <fullName evidence="4">tRNA pseudouridylate synthase I</fullName>
    </alternativeName>
    <alternativeName>
        <fullName evidence="4">tRNA-uridine isomerase I</fullName>
    </alternativeName>
</protein>
<feature type="binding site" evidence="4 6">
    <location>
        <position position="110"/>
    </location>
    <ligand>
        <name>substrate</name>
    </ligand>
</feature>
<dbReference type="GO" id="GO:0160147">
    <property type="term" value="F:tRNA pseudouridine(38-40) synthase activity"/>
    <property type="evidence" value="ECO:0007669"/>
    <property type="project" value="UniProtKB-EC"/>
</dbReference>
<keyword evidence="10" id="KW-1185">Reference proteome</keyword>
<dbReference type="AlphaFoldDB" id="A0A974XCT2"/>
<feature type="active site" description="Nucleophile" evidence="4 5">
    <location>
        <position position="52"/>
    </location>
</feature>
<comment type="caution">
    <text evidence="4">Lacks conserved residue(s) required for the propagation of feature annotation.</text>
</comment>
<evidence type="ECO:0000256" key="2">
    <source>
        <dbReference type="ARBA" id="ARBA00022694"/>
    </source>
</evidence>
<dbReference type="KEGG" id="alka:J0B03_06315"/>
<dbReference type="CDD" id="cd02570">
    <property type="entry name" value="PseudoU_synth_EcTruA"/>
    <property type="match status" value="1"/>
</dbReference>
<dbReference type="PIRSF" id="PIRSF001430">
    <property type="entry name" value="tRNA_psdUrid_synth"/>
    <property type="match status" value="1"/>
</dbReference>
<evidence type="ECO:0000256" key="7">
    <source>
        <dbReference type="RuleBase" id="RU003792"/>
    </source>
</evidence>
<evidence type="ECO:0000256" key="3">
    <source>
        <dbReference type="ARBA" id="ARBA00023235"/>
    </source>
</evidence>
<sequence>MENVQIIVEYDGTAYCGWQVQHNGLAIQQVLMDVWEKMTGEKIKLAGSGRTDAGVHAYGQSANFLTGSTIPVEKIPYAWNGNLPPDIRVLEAKIRGSDFHSRFSAKGKVYEYRVLNRAQGSGLRYNRVWHVRQPLDFDRMDRAKEHFIGTHDFTAFSSAKSEATTKVRTVHELVLSKEEEEYVFVIAGNGFLYNMVRIMVGTLVEIGQGKREPESILDLFEGKERRASGITAPPQGLYLKKVIY</sequence>
<evidence type="ECO:0000313" key="9">
    <source>
        <dbReference type="EMBL" id="QSX07457.1"/>
    </source>
</evidence>
<evidence type="ECO:0000313" key="10">
    <source>
        <dbReference type="Proteomes" id="UP000663499"/>
    </source>
</evidence>
<gene>
    <name evidence="4 9" type="primary">truA</name>
    <name evidence="9" type="ORF">J0B03_06315</name>
</gene>
<organism evidence="9 10">
    <name type="scientific">Alkalibacter rhizosphaerae</name>
    <dbReference type="NCBI Taxonomy" id="2815577"/>
    <lineage>
        <taxon>Bacteria</taxon>
        <taxon>Bacillati</taxon>
        <taxon>Bacillota</taxon>
        <taxon>Clostridia</taxon>
        <taxon>Eubacteriales</taxon>
        <taxon>Eubacteriaceae</taxon>
        <taxon>Alkalibacter</taxon>
    </lineage>
</organism>
<comment type="function">
    <text evidence="4">Formation of pseudouridine at positions 38, 39 and 40 in the anticodon stem and loop of transfer RNAs.</text>
</comment>
<evidence type="ECO:0000259" key="8">
    <source>
        <dbReference type="Pfam" id="PF01416"/>
    </source>
</evidence>
<dbReference type="Gene3D" id="3.30.70.660">
    <property type="entry name" value="Pseudouridine synthase I, catalytic domain, C-terminal subdomain"/>
    <property type="match status" value="1"/>
</dbReference>
<dbReference type="InterPro" id="IPR020103">
    <property type="entry name" value="PsdUridine_synth_cat_dom_sf"/>
</dbReference>
<dbReference type="Gene3D" id="3.30.70.580">
    <property type="entry name" value="Pseudouridine synthase I, catalytic domain, N-terminal subdomain"/>
    <property type="match status" value="1"/>
</dbReference>
<feature type="domain" description="Pseudouridine synthase I TruA alpha/beta" evidence="8">
    <location>
        <begin position="7"/>
        <end position="103"/>
    </location>
</feature>
<comment type="catalytic activity">
    <reaction evidence="4 7">
        <text>uridine(38/39/40) in tRNA = pseudouridine(38/39/40) in tRNA</text>
        <dbReference type="Rhea" id="RHEA:22376"/>
        <dbReference type="Rhea" id="RHEA-COMP:10085"/>
        <dbReference type="Rhea" id="RHEA-COMP:10087"/>
        <dbReference type="ChEBI" id="CHEBI:65314"/>
        <dbReference type="ChEBI" id="CHEBI:65315"/>
        <dbReference type="EC" id="5.4.99.12"/>
    </reaction>
</comment>
<dbReference type="InterPro" id="IPR001406">
    <property type="entry name" value="PsdUridine_synth_TruA"/>
</dbReference>
<dbReference type="NCBIfam" id="TIGR00071">
    <property type="entry name" value="hisT_truA"/>
    <property type="match status" value="1"/>
</dbReference>
<dbReference type="RefSeq" id="WP_207298802.1">
    <property type="nucleotide sequence ID" value="NZ_CP071444.1"/>
</dbReference>
<comment type="similarity">
    <text evidence="1 4 7">Belongs to the tRNA pseudouridine synthase TruA family.</text>
</comment>
<evidence type="ECO:0000256" key="4">
    <source>
        <dbReference type="HAMAP-Rule" id="MF_00171"/>
    </source>
</evidence>
<accession>A0A974XCT2</accession>
<evidence type="ECO:0000256" key="1">
    <source>
        <dbReference type="ARBA" id="ARBA00009375"/>
    </source>
</evidence>
<dbReference type="GO" id="GO:0003723">
    <property type="term" value="F:RNA binding"/>
    <property type="evidence" value="ECO:0007669"/>
    <property type="project" value="InterPro"/>
</dbReference>
<dbReference type="SUPFAM" id="SSF55120">
    <property type="entry name" value="Pseudouridine synthase"/>
    <property type="match status" value="1"/>
</dbReference>
<dbReference type="PANTHER" id="PTHR11142">
    <property type="entry name" value="PSEUDOURIDYLATE SYNTHASE"/>
    <property type="match status" value="1"/>
</dbReference>
<keyword evidence="3 4" id="KW-0413">Isomerase</keyword>
<dbReference type="Pfam" id="PF01416">
    <property type="entry name" value="PseudoU_synth_1"/>
    <property type="match status" value="2"/>
</dbReference>
<dbReference type="FunFam" id="3.30.70.580:FF:000001">
    <property type="entry name" value="tRNA pseudouridine synthase A"/>
    <property type="match status" value="1"/>
</dbReference>
<dbReference type="InterPro" id="IPR020097">
    <property type="entry name" value="PsdUridine_synth_TruA_a/b_dom"/>
</dbReference>
<dbReference type="PANTHER" id="PTHR11142:SF0">
    <property type="entry name" value="TRNA PSEUDOURIDINE SYNTHASE-LIKE 1"/>
    <property type="match status" value="1"/>
</dbReference>
<proteinExistence type="inferred from homology"/>
<dbReference type="EC" id="5.4.99.12" evidence="4"/>
<comment type="subunit">
    <text evidence="4">Homodimer.</text>
</comment>
<name>A0A974XCT2_9FIRM</name>
<feature type="domain" description="Pseudouridine synthase I TruA alpha/beta" evidence="8">
    <location>
        <begin position="145"/>
        <end position="244"/>
    </location>
</feature>
<dbReference type="GO" id="GO:0031119">
    <property type="term" value="P:tRNA pseudouridine synthesis"/>
    <property type="evidence" value="ECO:0007669"/>
    <property type="project" value="UniProtKB-UniRule"/>
</dbReference>
<evidence type="ECO:0000256" key="6">
    <source>
        <dbReference type="PIRSR" id="PIRSR001430-2"/>
    </source>
</evidence>
<dbReference type="EMBL" id="CP071444">
    <property type="protein sequence ID" value="QSX07457.1"/>
    <property type="molecule type" value="Genomic_DNA"/>
</dbReference>
<keyword evidence="2 4" id="KW-0819">tRNA processing</keyword>
<reference evidence="9" key="1">
    <citation type="submission" date="2021-03" db="EMBL/GenBank/DDBJ databases">
        <title>Alkalibacter marinus sp. nov., isolated from tidal flat sediment.</title>
        <authorList>
            <person name="Namirimu T."/>
            <person name="Yang J.-A."/>
            <person name="Yang S.-H."/>
            <person name="Kim Y.-J."/>
            <person name="Kwon K.K."/>
        </authorList>
    </citation>
    <scope>NUCLEOTIDE SEQUENCE</scope>
    <source>
        <strain evidence="9">ES005</strain>
    </source>
</reference>
<evidence type="ECO:0000256" key="5">
    <source>
        <dbReference type="PIRSR" id="PIRSR001430-1"/>
    </source>
</evidence>
<dbReference type="InterPro" id="IPR020095">
    <property type="entry name" value="PsdUridine_synth_TruA_C"/>
</dbReference>
<dbReference type="HAMAP" id="MF_00171">
    <property type="entry name" value="TruA"/>
    <property type="match status" value="1"/>
</dbReference>